<dbReference type="SUPFAM" id="SSF52402">
    <property type="entry name" value="Adenine nucleotide alpha hydrolases-like"/>
    <property type="match status" value="1"/>
</dbReference>
<evidence type="ECO:0000256" key="1">
    <source>
        <dbReference type="PIRSR" id="PIRSR006661-1"/>
    </source>
</evidence>
<dbReference type="InterPro" id="IPR014729">
    <property type="entry name" value="Rossmann-like_a/b/a_fold"/>
</dbReference>
<dbReference type="CDD" id="cd01990">
    <property type="entry name" value="LarE-like"/>
    <property type="match status" value="1"/>
</dbReference>
<dbReference type="PIRSF" id="PIRSF006661">
    <property type="entry name" value="PP-lp_UCP006661"/>
    <property type="match status" value="1"/>
</dbReference>
<gene>
    <name evidence="4" type="primary">larE</name>
    <name evidence="4" type="ORF">C3Y92_07465</name>
</gene>
<dbReference type="EMBL" id="CP026538">
    <property type="protein sequence ID" value="QAZ67072.1"/>
    <property type="molecule type" value="Genomic_DNA"/>
</dbReference>
<dbReference type="InterPro" id="IPR052188">
    <property type="entry name" value="Ni-pincer_cofactor_biosynth"/>
</dbReference>
<dbReference type="Proteomes" id="UP000293296">
    <property type="component" value="Chromosome"/>
</dbReference>
<dbReference type="NCBIfam" id="TIGR00268">
    <property type="entry name" value="ATP-dependent sacrificial sulfur transferase LarE"/>
    <property type="match status" value="1"/>
</dbReference>
<dbReference type="KEGG" id="dcb:C3Y92_07465"/>
<dbReference type="InterPro" id="IPR001962">
    <property type="entry name" value="Asn_synthase"/>
</dbReference>
<evidence type="ECO:0000313" key="5">
    <source>
        <dbReference type="Proteomes" id="UP000293296"/>
    </source>
</evidence>
<dbReference type="GO" id="GO:0016783">
    <property type="term" value="F:sulfurtransferase activity"/>
    <property type="evidence" value="ECO:0007669"/>
    <property type="project" value="InterPro"/>
</dbReference>
<feature type="domain" description="Asparagine synthetase" evidence="3">
    <location>
        <begin position="38"/>
        <end position="101"/>
    </location>
</feature>
<dbReference type="OrthoDB" id="9776919at2"/>
<dbReference type="GO" id="GO:0004066">
    <property type="term" value="F:asparagine synthase (glutamine-hydrolyzing) activity"/>
    <property type="evidence" value="ECO:0007669"/>
    <property type="project" value="InterPro"/>
</dbReference>
<evidence type="ECO:0000313" key="4">
    <source>
        <dbReference type="EMBL" id="QAZ67072.1"/>
    </source>
</evidence>
<dbReference type="Gene3D" id="3.40.50.620">
    <property type="entry name" value="HUPs"/>
    <property type="match status" value="1"/>
</dbReference>
<keyword evidence="5" id="KW-1185">Reference proteome</keyword>
<evidence type="ECO:0000259" key="3">
    <source>
        <dbReference type="Pfam" id="PF00733"/>
    </source>
</evidence>
<reference evidence="4 5" key="1">
    <citation type="submission" date="2018-02" db="EMBL/GenBank/DDBJ databases">
        <title>Genome sequence of Desulfovibrio carbinolicus DSM 3852.</title>
        <authorList>
            <person name="Wilbanks E."/>
            <person name="Skennerton C.T."/>
            <person name="Orphan V.J."/>
        </authorList>
    </citation>
    <scope>NUCLEOTIDE SEQUENCE [LARGE SCALE GENOMIC DNA]</scope>
    <source>
        <strain evidence="4 5">DSM 3852</strain>
    </source>
</reference>
<evidence type="ECO:0000256" key="2">
    <source>
        <dbReference type="SAM" id="MobiDB-lite"/>
    </source>
</evidence>
<dbReference type="PANTHER" id="PTHR43169">
    <property type="entry name" value="EXSB FAMILY PROTEIN"/>
    <property type="match status" value="1"/>
</dbReference>
<dbReference type="Pfam" id="PF00733">
    <property type="entry name" value="Asn_synthase"/>
    <property type="match status" value="1"/>
</dbReference>
<dbReference type="PANTHER" id="PTHR43169:SF2">
    <property type="entry name" value="NAD_GMP SYNTHASE DOMAIN-CONTAINING PROTEIN"/>
    <property type="match status" value="1"/>
</dbReference>
<proteinExistence type="predicted"/>
<dbReference type="InterPro" id="IPR005232">
    <property type="entry name" value="LarE"/>
</dbReference>
<organism evidence="4 5">
    <name type="scientific">Solidesulfovibrio carbinolicus</name>
    <dbReference type="NCBI Taxonomy" id="296842"/>
    <lineage>
        <taxon>Bacteria</taxon>
        <taxon>Pseudomonadati</taxon>
        <taxon>Thermodesulfobacteriota</taxon>
        <taxon>Desulfovibrionia</taxon>
        <taxon>Desulfovibrionales</taxon>
        <taxon>Desulfovibrionaceae</taxon>
        <taxon>Solidesulfovibrio</taxon>
    </lineage>
</organism>
<accession>A0A4V0YQQ0</accession>
<dbReference type="GO" id="GO:0006529">
    <property type="term" value="P:asparagine biosynthetic process"/>
    <property type="evidence" value="ECO:0007669"/>
    <property type="project" value="InterPro"/>
</dbReference>
<name>A0A4V0YQQ0_9BACT</name>
<sequence>MRRARGKAVTDAAGRAALDGRHRRLLADLAELKQAVLAFSGGLDSSFLLHAASRAMGEGLTAVTLYTPYAPRAEIAEAAALAGRLGVRHVVLPVAFPEALRDNPPERCYLCKKALFARLLELAADEGIAHVLDGTNRDDLGDHRPGMRALAELGIISPLLAAGIGKEDIRALSRQAGLPTWNKPSGACLLTRLPHGRRVTAEELERIDTAETWLRGLGFPAVRLRSHGDLARLEVPRDQAPAVLEADSRHGIDAKLKALGYRHVTLDLAGYRMGSLNEKPDAASGPPPGGDACAKP</sequence>
<dbReference type="AlphaFoldDB" id="A0A4V0YQQ0"/>
<feature type="region of interest" description="Disordered" evidence="2">
    <location>
        <begin position="277"/>
        <end position="296"/>
    </location>
</feature>
<feature type="active site" description="Nucleophile and sulfur donor" evidence="1">
    <location>
        <position position="188"/>
    </location>
</feature>
<keyword evidence="4" id="KW-0808">Transferase</keyword>
<protein>
    <submittedName>
        <fullName evidence="4">ATP-dependent sacrificial sulfur transferase LarE</fullName>
    </submittedName>
</protein>